<reference evidence="6" key="2">
    <citation type="journal article" date="2021" name="PeerJ">
        <title>Extensive microbial diversity within the chicken gut microbiome revealed by metagenomics and culture.</title>
        <authorList>
            <person name="Gilroy R."/>
            <person name="Ravi A."/>
            <person name="Getino M."/>
            <person name="Pursley I."/>
            <person name="Horton D.L."/>
            <person name="Alikhan N.F."/>
            <person name="Baker D."/>
            <person name="Gharbi K."/>
            <person name="Hall N."/>
            <person name="Watson M."/>
            <person name="Adriaenssens E.M."/>
            <person name="Foster-Nyarko E."/>
            <person name="Jarju S."/>
            <person name="Secka A."/>
            <person name="Antonio M."/>
            <person name="Oren A."/>
            <person name="Chaudhuri R.R."/>
            <person name="La Ragione R."/>
            <person name="Hildebrand F."/>
            <person name="Pallen M.J."/>
        </authorList>
    </citation>
    <scope>NUCLEOTIDE SEQUENCE</scope>
    <source>
        <strain evidence="6">CHK123-3438</strain>
    </source>
</reference>
<dbReference type="GO" id="GO:0003855">
    <property type="term" value="F:3-dehydroquinate dehydratase activity"/>
    <property type="evidence" value="ECO:0007669"/>
    <property type="project" value="UniProtKB-UniRule"/>
</dbReference>
<keyword evidence="4 5" id="KW-0704">Schiff base</keyword>
<keyword evidence="2 5" id="KW-0057">Aromatic amino acid biosynthesis</keyword>
<organism evidence="6 7">
    <name type="scientific">Candidatus Caccovicinus merdipullorum</name>
    <dbReference type="NCBI Taxonomy" id="2840724"/>
    <lineage>
        <taxon>Bacteria</taxon>
        <taxon>Bacillati</taxon>
        <taxon>Bacillota</taxon>
        <taxon>Clostridia</taxon>
        <taxon>Eubacteriales</taxon>
        <taxon>Candidatus Caccovicinus</taxon>
    </lineage>
</organism>
<dbReference type="NCBIfam" id="TIGR01093">
    <property type="entry name" value="aroD"/>
    <property type="match status" value="1"/>
</dbReference>
<gene>
    <name evidence="5 6" type="primary">aroD</name>
    <name evidence="6" type="ORF">IAB60_06305</name>
</gene>
<feature type="binding site" evidence="5">
    <location>
        <position position="238"/>
    </location>
    <ligand>
        <name>3-dehydroquinate</name>
        <dbReference type="ChEBI" id="CHEBI:32364"/>
    </ligand>
</feature>
<comment type="function">
    <text evidence="5">Involved in the third step of the chorismate pathway, which leads to the biosynthesis of aromatic amino acids. Catalyzes the cis-dehydration of 3-dehydroquinate (DHQ) and introduces the first double bond of the aromatic ring to yield 3-dehydroshikimate.</text>
</comment>
<dbReference type="InterPro" id="IPR013785">
    <property type="entry name" value="Aldolase_TIM"/>
</dbReference>
<evidence type="ECO:0000256" key="5">
    <source>
        <dbReference type="HAMAP-Rule" id="MF_00214"/>
    </source>
</evidence>
<feature type="binding site" evidence="5">
    <location>
        <position position="242"/>
    </location>
    <ligand>
        <name>3-dehydroquinate</name>
        <dbReference type="ChEBI" id="CHEBI:32364"/>
    </ligand>
</feature>
<dbReference type="EC" id="4.2.1.10" evidence="5"/>
<dbReference type="CDD" id="cd00502">
    <property type="entry name" value="DHQase_I"/>
    <property type="match status" value="1"/>
</dbReference>
<dbReference type="GO" id="GO:0008652">
    <property type="term" value="P:amino acid biosynthetic process"/>
    <property type="evidence" value="ECO:0007669"/>
    <property type="project" value="UniProtKB-KW"/>
</dbReference>
<comment type="subunit">
    <text evidence="5">Homodimer.</text>
</comment>
<dbReference type="Proteomes" id="UP000886860">
    <property type="component" value="Unassembled WGS sequence"/>
</dbReference>
<evidence type="ECO:0000313" key="6">
    <source>
        <dbReference type="EMBL" id="HIT41697.1"/>
    </source>
</evidence>
<dbReference type="GO" id="GO:0046279">
    <property type="term" value="P:3,4-dihydroxybenzoate biosynthetic process"/>
    <property type="evidence" value="ECO:0007669"/>
    <property type="project" value="UniProtKB-ARBA"/>
</dbReference>
<dbReference type="PANTHER" id="PTHR43699:SF1">
    <property type="entry name" value="3-DEHYDROQUINATE DEHYDRATASE"/>
    <property type="match status" value="1"/>
</dbReference>
<feature type="binding site" evidence="5">
    <location>
        <begin position="47"/>
        <end position="49"/>
    </location>
    <ligand>
        <name>3-dehydroquinate</name>
        <dbReference type="ChEBI" id="CHEBI:32364"/>
    </ligand>
</feature>
<comment type="pathway">
    <text evidence="5">Metabolic intermediate biosynthesis; chorismate biosynthesis; chorismate from D-erythrose 4-phosphate and phosphoenolpyruvate: step 3/7.</text>
</comment>
<dbReference type="Gene3D" id="3.20.20.70">
    <property type="entry name" value="Aldolase class I"/>
    <property type="match status" value="1"/>
</dbReference>
<keyword evidence="3 5" id="KW-0456">Lyase</keyword>
<evidence type="ECO:0000256" key="3">
    <source>
        <dbReference type="ARBA" id="ARBA00023239"/>
    </source>
</evidence>
<keyword evidence="5" id="KW-0028">Amino-acid biosynthesis</keyword>
<comment type="catalytic activity">
    <reaction evidence="1 5">
        <text>3-dehydroquinate = 3-dehydroshikimate + H2O</text>
        <dbReference type="Rhea" id="RHEA:21096"/>
        <dbReference type="ChEBI" id="CHEBI:15377"/>
        <dbReference type="ChEBI" id="CHEBI:16630"/>
        <dbReference type="ChEBI" id="CHEBI:32364"/>
        <dbReference type="EC" id="4.2.1.10"/>
    </reaction>
</comment>
<accession>A0A9D1KGL7</accession>
<dbReference type="FunFam" id="3.20.20.70:FF:000047">
    <property type="entry name" value="3-dehydroquinate dehydratase"/>
    <property type="match status" value="1"/>
</dbReference>
<proteinExistence type="inferred from homology"/>
<reference evidence="6" key="1">
    <citation type="submission" date="2020-10" db="EMBL/GenBank/DDBJ databases">
        <authorList>
            <person name="Gilroy R."/>
        </authorList>
    </citation>
    <scope>NUCLEOTIDE SEQUENCE</scope>
    <source>
        <strain evidence="6">CHK123-3438</strain>
    </source>
</reference>
<dbReference type="Pfam" id="PF01487">
    <property type="entry name" value="DHquinase_I"/>
    <property type="match status" value="1"/>
</dbReference>
<comment type="similarity">
    <text evidence="5">Belongs to the type-I 3-dehydroquinase family.</text>
</comment>
<feature type="binding site" evidence="5">
    <location>
        <position position="88"/>
    </location>
    <ligand>
        <name>3-dehydroquinate</name>
        <dbReference type="ChEBI" id="CHEBI:32364"/>
    </ligand>
</feature>
<evidence type="ECO:0000256" key="4">
    <source>
        <dbReference type="ARBA" id="ARBA00023270"/>
    </source>
</evidence>
<name>A0A9D1KGL7_9FIRM</name>
<protein>
    <recommendedName>
        <fullName evidence="5">3-dehydroquinate dehydratase</fullName>
        <shortName evidence="5">3-dehydroquinase</shortName>
        <ecNumber evidence="5">4.2.1.10</ecNumber>
    </recommendedName>
    <alternativeName>
        <fullName evidence="5">Type I DHQase</fullName>
    </alternativeName>
    <alternativeName>
        <fullName evidence="5">Type I dehydroquinase</fullName>
        <shortName evidence="5">DHQ1</shortName>
    </alternativeName>
</protein>
<feature type="binding site" evidence="5">
    <location>
        <position position="219"/>
    </location>
    <ligand>
        <name>3-dehydroquinate</name>
        <dbReference type="ChEBI" id="CHEBI:32364"/>
    </ligand>
</feature>
<dbReference type="GO" id="GO:0009073">
    <property type="term" value="P:aromatic amino acid family biosynthetic process"/>
    <property type="evidence" value="ECO:0007669"/>
    <property type="project" value="UniProtKB-KW"/>
</dbReference>
<evidence type="ECO:0000313" key="7">
    <source>
        <dbReference type="Proteomes" id="UP000886860"/>
    </source>
</evidence>
<dbReference type="EMBL" id="DVKS01000105">
    <property type="protein sequence ID" value="HIT41697.1"/>
    <property type="molecule type" value="Genomic_DNA"/>
</dbReference>
<dbReference type="InterPro" id="IPR001381">
    <property type="entry name" value="DHquinase_I"/>
</dbReference>
<dbReference type="PANTHER" id="PTHR43699">
    <property type="entry name" value="3-DEHYDROQUINATE DEHYDRATASE"/>
    <property type="match status" value="1"/>
</dbReference>
<feature type="active site" description="Schiff-base intermediate with substrate" evidence="5">
    <location>
        <position position="176"/>
    </location>
</feature>
<dbReference type="AlphaFoldDB" id="A0A9D1KGL7"/>
<dbReference type="InterPro" id="IPR050146">
    <property type="entry name" value="Type-I_3-dehydroquinase"/>
</dbReference>
<sequence length="261" mass="28480">MTAPVRVRNVVLGQGRPKICIPIVARDREGLIQEAEEIKSLPADLVEWRADWYEEIGQSRKAQMAVNEGLSLLREILGEKMPVIFTIRTRGEGGAISLPAQDYVLLIRTALECGQMDLVDLELFTAPEETKALIDEAHDKGTKVILSSHDFKSTPPLDEMVSRLRTMEEKGGDILKLAVTPWSPEDVLALLEATVKMKDNPSGRPLITMSMGGFGVVSRLAGEIFGSCMTFGCSQSQSAPGQIEAVPLAQVLDTIHQAIGE</sequence>
<evidence type="ECO:0000256" key="2">
    <source>
        <dbReference type="ARBA" id="ARBA00023141"/>
    </source>
</evidence>
<dbReference type="SUPFAM" id="SSF51569">
    <property type="entry name" value="Aldolase"/>
    <property type="match status" value="1"/>
</dbReference>
<comment type="caution">
    <text evidence="6">The sequence shown here is derived from an EMBL/GenBank/DDBJ whole genome shotgun (WGS) entry which is preliminary data.</text>
</comment>
<feature type="active site" description="Proton donor/acceptor" evidence="5">
    <location>
        <position position="149"/>
    </location>
</feature>
<dbReference type="GO" id="GO:0009423">
    <property type="term" value="P:chorismate biosynthetic process"/>
    <property type="evidence" value="ECO:0007669"/>
    <property type="project" value="UniProtKB-UniRule"/>
</dbReference>
<dbReference type="HAMAP" id="MF_00214">
    <property type="entry name" value="AroD"/>
    <property type="match status" value="1"/>
</dbReference>
<comment type="caution">
    <text evidence="5">Lacks conserved residue(s) required for the propagation of feature annotation.</text>
</comment>
<evidence type="ECO:0000256" key="1">
    <source>
        <dbReference type="ARBA" id="ARBA00001864"/>
    </source>
</evidence>